<protein>
    <submittedName>
        <fullName evidence="2">Pitrilysin family protein</fullName>
    </submittedName>
</protein>
<name>A0ABP4K038_9ACTN</name>
<reference evidence="3" key="1">
    <citation type="journal article" date="2019" name="Int. J. Syst. Evol. Microbiol.">
        <title>The Global Catalogue of Microorganisms (GCM) 10K type strain sequencing project: providing services to taxonomists for standard genome sequencing and annotation.</title>
        <authorList>
            <consortium name="The Broad Institute Genomics Platform"/>
            <consortium name="The Broad Institute Genome Sequencing Center for Infectious Disease"/>
            <person name="Wu L."/>
            <person name="Ma J."/>
        </authorList>
    </citation>
    <scope>NUCLEOTIDE SEQUENCE [LARGE SCALE GENOMIC DNA]</scope>
    <source>
        <strain evidence="3">JCM 11756</strain>
    </source>
</reference>
<dbReference type="InterPro" id="IPR007863">
    <property type="entry name" value="Peptidase_M16_C"/>
</dbReference>
<gene>
    <name evidence="2" type="ORF">GCM10009601_60500</name>
</gene>
<dbReference type="EMBL" id="BAAAIZ010000127">
    <property type="protein sequence ID" value="GAA1435093.1"/>
    <property type="molecule type" value="Genomic_DNA"/>
</dbReference>
<sequence>MNEWNPARSGPGPIPVVASRLPPVGSTPVLSMPPLVDSVLANGVRVVAAHRPSSPMIEVRGAVPIPSLATDEAAALMVLCETLLRGTGTLTQDGMEARLSDHGASLVVQRSARWLTFSGSAPASALGDLMSVVTEMLVRAEHAEAEVAQARLRLTRQLSLARAQPHVVAEQSLITHCFGPGAALRDMPSGADVASVTADQVRALHARCLRPDGAVLVLVGDHNPERTVRFLDSTLGEWRGASVPATLPALPSPVPGVRLRHRPGSVQSQIRLLRCTVPRPDVAFPALCLAGAVFGGYFSSRLVTVLRERYGLAYRVSSRLRDTADRLSLVIEADSATEATARSYGTILSELRRISDDPPSMEEIDGARQYTAGVMMMSLSSQSGLASALLTALLLDLPIDHACTFPRRLSAVSQREVREAVDRFFTPGAFSGVVIGDAQVLSGPLAALGVRSDSDALV</sequence>
<feature type="domain" description="Peptidase M16 C-terminal" evidence="1">
    <location>
        <begin position="195"/>
        <end position="369"/>
    </location>
</feature>
<accession>A0ABP4K038</accession>
<dbReference type="PANTHER" id="PTHR11851:SF224">
    <property type="entry name" value="PROCESSING PROTEASE"/>
    <property type="match status" value="1"/>
</dbReference>
<proteinExistence type="predicted"/>
<organism evidence="2 3">
    <name type="scientific">Streptomyces thermospinosisporus</name>
    <dbReference type="NCBI Taxonomy" id="161482"/>
    <lineage>
        <taxon>Bacteria</taxon>
        <taxon>Bacillati</taxon>
        <taxon>Actinomycetota</taxon>
        <taxon>Actinomycetes</taxon>
        <taxon>Kitasatosporales</taxon>
        <taxon>Streptomycetaceae</taxon>
        <taxon>Streptomyces</taxon>
    </lineage>
</organism>
<dbReference type="SUPFAM" id="SSF63411">
    <property type="entry name" value="LuxS/MPP-like metallohydrolase"/>
    <property type="match status" value="2"/>
</dbReference>
<dbReference type="Proteomes" id="UP001500973">
    <property type="component" value="Unassembled WGS sequence"/>
</dbReference>
<keyword evidence="3" id="KW-1185">Reference proteome</keyword>
<comment type="caution">
    <text evidence="2">The sequence shown here is derived from an EMBL/GenBank/DDBJ whole genome shotgun (WGS) entry which is preliminary data.</text>
</comment>
<dbReference type="InterPro" id="IPR011249">
    <property type="entry name" value="Metalloenz_LuxS/M16"/>
</dbReference>
<evidence type="ECO:0000313" key="3">
    <source>
        <dbReference type="Proteomes" id="UP001500973"/>
    </source>
</evidence>
<evidence type="ECO:0000259" key="1">
    <source>
        <dbReference type="Pfam" id="PF05193"/>
    </source>
</evidence>
<dbReference type="Pfam" id="PF05193">
    <property type="entry name" value="Peptidase_M16_C"/>
    <property type="match status" value="1"/>
</dbReference>
<dbReference type="Gene3D" id="3.30.830.10">
    <property type="entry name" value="Metalloenzyme, LuxS/M16 peptidase-like"/>
    <property type="match status" value="2"/>
</dbReference>
<dbReference type="PANTHER" id="PTHR11851">
    <property type="entry name" value="METALLOPROTEASE"/>
    <property type="match status" value="1"/>
</dbReference>
<dbReference type="InterPro" id="IPR050361">
    <property type="entry name" value="MPP/UQCRC_Complex"/>
</dbReference>
<evidence type="ECO:0000313" key="2">
    <source>
        <dbReference type="EMBL" id="GAA1435093.1"/>
    </source>
</evidence>